<dbReference type="Proteomes" id="UP000463949">
    <property type="component" value="Chromosome"/>
</dbReference>
<evidence type="ECO:0000313" key="2">
    <source>
        <dbReference type="Proteomes" id="UP000463949"/>
    </source>
</evidence>
<sequence length="95" mass="10566">MPDAMGGTISVSGDTTTAALTRCLYEYARRLQIDGTTKERALYNAVLNIWREVDGNIDATAREILVHTDNERGNEIRESCEKISAMVESALELME</sequence>
<protein>
    <submittedName>
        <fullName evidence="1">Uncharacterized protein</fullName>
    </submittedName>
</protein>
<dbReference type="EMBL" id="CP024621">
    <property type="protein sequence ID" value="QHD50007.1"/>
    <property type="molecule type" value="Genomic_DNA"/>
</dbReference>
<reference evidence="1 2" key="1">
    <citation type="submission" date="2017-10" db="EMBL/GenBank/DDBJ databases">
        <title>Coral associated bacteria.</title>
        <authorList>
            <person name="Wang X."/>
        </authorList>
    </citation>
    <scope>NUCLEOTIDE SEQUENCE [LARGE SCALE GENOMIC DNA]</scope>
    <source>
        <strain evidence="1 2">SCSIO 43005</strain>
    </source>
</reference>
<accession>A0A857GN20</accession>
<dbReference type="KEGG" id="hmd:CTT34_10050"/>
<name>A0A857GN20_9GAMM</name>
<dbReference type="AlphaFoldDB" id="A0A857GN20"/>
<evidence type="ECO:0000313" key="1">
    <source>
        <dbReference type="EMBL" id="QHD50007.1"/>
    </source>
</evidence>
<gene>
    <name evidence="1" type="ORF">CTT34_10050</name>
</gene>
<organism evidence="1 2">
    <name type="scientific">Vreelandella aquamarina</name>
    <dbReference type="NCBI Taxonomy" id="77097"/>
    <lineage>
        <taxon>Bacteria</taxon>
        <taxon>Pseudomonadati</taxon>
        <taxon>Pseudomonadota</taxon>
        <taxon>Gammaproteobacteria</taxon>
        <taxon>Oceanospirillales</taxon>
        <taxon>Halomonadaceae</taxon>
        <taxon>Vreelandella</taxon>
    </lineage>
</organism>
<proteinExistence type="predicted"/>